<keyword evidence="3" id="KW-0805">Transcription regulation</keyword>
<feature type="region of interest" description="Disordered" evidence="7">
    <location>
        <begin position="247"/>
        <end position="272"/>
    </location>
</feature>
<reference evidence="9" key="1">
    <citation type="submission" date="2022-10" db="EMBL/GenBank/DDBJ databases">
        <title>The complete genomes of actinobacterial strains from the NBC collection.</title>
        <authorList>
            <person name="Joergensen T.S."/>
            <person name="Alvarez Arevalo M."/>
            <person name="Sterndorff E.B."/>
            <person name="Faurdal D."/>
            <person name="Vuksanovic O."/>
            <person name="Mourched A.-S."/>
            <person name="Charusanti P."/>
            <person name="Shaw S."/>
            <person name="Blin K."/>
            <person name="Weber T."/>
        </authorList>
    </citation>
    <scope>NUCLEOTIDE SEQUENCE</scope>
    <source>
        <strain evidence="9">NBC_00148</strain>
    </source>
</reference>
<comment type="similarity">
    <text evidence="1">Belongs to the AfsR/DnrI/RedD regulatory family.</text>
</comment>
<evidence type="ECO:0000313" key="9">
    <source>
        <dbReference type="EMBL" id="WTQ74913.1"/>
    </source>
</evidence>
<feature type="DNA-binding region" description="OmpR/PhoB-type" evidence="6">
    <location>
        <begin position="1"/>
        <end position="91"/>
    </location>
</feature>
<evidence type="ECO:0000259" key="8">
    <source>
        <dbReference type="PROSITE" id="PS51755"/>
    </source>
</evidence>
<name>A0AAU1LUD1_9ACTN</name>
<dbReference type="InterPro" id="IPR051677">
    <property type="entry name" value="AfsR-DnrI-RedD_regulator"/>
</dbReference>
<proteinExistence type="inferred from homology"/>
<accession>A0AAU1LUD1</accession>
<organism evidence="9">
    <name type="scientific">Streptomyces sp. NBC_00148</name>
    <dbReference type="NCBI Taxonomy" id="2903626"/>
    <lineage>
        <taxon>Bacteria</taxon>
        <taxon>Bacillati</taxon>
        <taxon>Actinomycetota</taxon>
        <taxon>Actinomycetes</taxon>
        <taxon>Kitasatosporales</taxon>
        <taxon>Streptomycetaceae</taxon>
        <taxon>Streptomyces</taxon>
    </lineage>
</organism>
<evidence type="ECO:0000256" key="5">
    <source>
        <dbReference type="ARBA" id="ARBA00023163"/>
    </source>
</evidence>
<sequence length="602" mass="64167">MDFLVLGPVEVRESGVSVRLSGMRRRRLLALLLLNARHAVSMDFLVDELWQDPPASARHQVHNAIRDLRAALAGPAGAGLITVDVGYRLDVPAGAVDAHRFTDGVRAARAARREGRDAEAMRLLQAAVDLWRGDAFDGIDCPSVTAAAAGLDEQRLSAVEELMELRLAAGETGSLVAELSALTARYPLRDALRGSLMLALYRGGRQADALAVYGEGRRLLADELGLEPGPRLRRLQAEILADAPRVQRRTPAPARPAPATARPVQDNYLPRDLPDFTGRTTELALLDRAVGDRTAGSPRTVVIDGMGGIGKTALAVHFAHHRTPDHPDGQYYVDLHGFSPARAPLAPEEALGVLLRSDGAAPDALPAGLAELSAIWRSRLAGRRALLVLDNAADAAQVAPLLPGTGDTLALITTRRKLTATDGALSLPLGALGTADAETLFRRIAGDACTGASLTRTVALCGHHPLALRIAATRLRDRPSWTVPDVTARLCTSAGRTAFLRTADRDLMSVLALSYEQLPYEAQEFIRTLALHPAAVHDIPQACAATGLAPSAVECLFDTLLDHNLADEPSPAHLAIPPLLRDCAHTLTFPARDPARRLTAVA</sequence>
<dbReference type="InterPro" id="IPR036388">
    <property type="entry name" value="WH-like_DNA-bd_sf"/>
</dbReference>
<dbReference type="GO" id="GO:0000160">
    <property type="term" value="P:phosphorelay signal transduction system"/>
    <property type="evidence" value="ECO:0007669"/>
    <property type="project" value="UniProtKB-KW"/>
</dbReference>
<gene>
    <name evidence="9" type="ORF">OG222_18250</name>
</gene>
<dbReference type="GO" id="GO:0003677">
    <property type="term" value="F:DNA binding"/>
    <property type="evidence" value="ECO:0007669"/>
    <property type="project" value="UniProtKB-UniRule"/>
</dbReference>
<dbReference type="PANTHER" id="PTHR35807">
    <property type="entry name" value="TRANSCRIPTIONAL REGULATOR REDD-RELATED"/>
    <property type="match status" value="1"/>
</dbReference>
<evidence type="ECO:0000256" key="7">
    <source>
        <dbReference type="SAM" id="MobiDB-lite"/>
    </source>
</evidence>
<dbReference type="InterPro" id="IPR027417">
    <property type="entry name" value="P-loop_NTPase"/>
</dbReference>
<dbReference type="SMART" id="SM00862">
    <property type="entry name" value="Trans_reg_C"/>
    <property type="match status" value="1"/>
</dbReference>
<dbReference type="GO" id="GO:0006355">
    <property type="term" value="P:regulation of DNA-templated transcription"/>
    <property type="evidence" value="ECO:0007669"/>
    <property type="project" value="InterPro"/>
</dbReference>
<dbReference type="Pfam" id="PF03704">
    <property type="entry name" value="BTAD"/>
    <property type="match status" value="1"/>
</dbReference>
<dbReference type="PROSITE" id="PS51755">
    <property type="entry name" value="OMPR_PHOB"/>
    <property type="match status" value="1"/>
</dbReference>
<keyword evidence="5" id="KW-0804">Transcription</keyword>
<evidence type="ECO:0000256" key="4">
    <source>
        <dbReference type="ARBA" id="ARBA00023125"/>
    </source>
</evidence>
<evidence type="ECO:0000256" key="6">
    <source>
        <dbReference type="PROSITE-ProRule" id="PRU01091"/>
    </source>
</evidence>
<dbReference type="InterPro" id="IPR005158">
    <property type="entry name" value="BTAD"/>
</dbReference>
<dbReference type="EMBL" id="CP108169">
    <property type="protein sequence ID" value="WTQ74913.1"/>
    <property type="molecule type" value="Genomic_DNA"/>
</dbReference>
<dbReference type="SUPFAM" id="SSF48452">
    <property type="entry name" value="TPR-like"/>
    <property type="match status" value="1"/>
</dbReference>
<dbReference type="CDD" id="cd15831">
    <property type="entry name" value="BTAD"/>
    <property type="match status" value="1"/>
</dbReference>
<dbReference type="PRINTS" id="PR00364">
    <property type="entry name" value="DISEASERSIST"/>
</dbReference>
<dbReference type="AlphaFoldDB" id="A0AAU1LUD1"/>
<dbReference type="InterPro" id="IPR011990">
    <property type="entry name" value="TPR-like_helical_dom_sf"/>
</dbReference>
<dbReference type="SUPFAM" id="SSF52540">
    <property type="entry name" value="P-loop containing nucleoside triphosphate hydrolases"/>
    <property type="match status" value="1"/>
</dbReference>
<dbReference type="Gene3D" id="3.40.50.300">
    <property type="entry name" value="P-loop containing nucleotide triphosphate hydrolases"/>
    <property type="match status" value="1"/>
</dbReference>
<feature type="compositionally biased region" description="Low complexity" evidence="7">
    <location>
        <begin position="249"/>
        <end position="265"/>
    </location>
</feature>
<dbReference type="SUPFAM" id="SSF46894">
    <property type="entry name" value="C-terminal effector domain of the bipartite response regulators"/>
    <property type="match status" value="1"/>
</dbReference>
<keyword evidence="2" id="KW-0902">Two-component regulatory system</keyword>
<evidence type="ECO:0000256" key="2">
    <source>
        <dbReference type="ARBA" id="ARBA00023012"/>
    </source>
</evidence>
<dbReference type="SMART" id="SM01043">
    <property type="entry name" value="BTAD"/>
    <property type="match status" value="1"/>
</dbReference>
<dbReference type="Pfam" id="PF00486">
    <property type="entry name" value="Trans_reg_C"/>
    <property type="match status" value="1"/>
</dbReference>
<keyword evidence="4 6" id="KW-0238">DNA-binding</keyword>
<dbReference type="InterPro" id="IPR001867">
    <property type="entry name" value="OmpR/PhoB-type_DNA-bd"/>
</dbReference>
<dbReference type="Gene3D" id="1.10.10.10">
    <property type="entry name" value="Winged helix-like DNA-binding domain superfamily/Winged helix DNA-binding domain"/>
    <property type="match status" value="1"/>
</dbReference>
<feature type="domain" description="OmpR/PhoB-type" evidence="8">
    <location>
        <begin position="1"/>
        <end position="91"/>
    </location>
</feature>
<dbReference type="InterPro" id="IPR016032">
    <property type="entry name" value="Sig_transdc_resp-reg_C-effctor"/>
</dbReference>
<evidence type="ECO:0000256" key="1">
    <source>
        <dbReference type="ARBA" id="ARBA00005820"/>
    </source>
</evidence>
<protein>
    <submittedName>
        <fullName evidence="9">Winged helix-turn-helix domain-containing protein</fullName>
    </submittedName>
</protein>
<dbReference type="PANTHER" id="PTHR35807:SF1">
    <property type="entry name" value="TRANSCRIPTIONAL REGULATOR REDD"/>
    <property type="match status" value="1"/>
</dbReference>
<evidence type="ECO:0000256" key="3">
    <source>
        <dbReference type="ARBA" id="ARBA00023015"/>
    </source>
</evidence>
<dbReference type="Gene3D" id="1.25.40.10">
    <property type="entry name" value="Tetratricopeptide repeat domain"/>
    <property type="match status" value="1"/>
</dbReference>